<evidence type="ECO:0000313" key="2">
    <source>
        <dbReference type="Proteomes" id="UP001054945"/>
    </source>
</evidence>
<dbReference type="Proteomes" id="UP001054945">
    <property type="component" value="Unassembled WGS sequence"/>
</dbReference>
<accession>A0AAV4TKG7</accession>
<dbReference type="EMBL" id="BPLR01011283">
    <property type="protein sequence ID" value="GIY45556.1"/>
    <property type="molecule type" value="Genomic_DNA"/>
</dbReference>
<gene>
    <name evidence="1" type="ORF">CEXT_207911</name>
</gene>
<evidence type="ECO:0000313" key="1">
    <source>
        <dbReference type="EMBL" id="GIY45556.1"/>
    </source>
</evidence>
<organism evidence="1 2">
    <name type="scientific">Caerostris extrusa</name>
    <name type="common">Bark spider</name>
    <name type="synonym">Caerostris bankana</name>
    <dbReference type="NCBI Taxonomy" id="172846"/>
    <lineage>
        <taxon>Eukaryota</taxon>
        <taxon>Metazoa</taxon>
        <taxon>Ecdysozoa</taxon>
        <taxon>Arthropoda</taxon>
        <taxon>Chelicerata</taxon>
        <taxon>Arachnida</taxon>
        <taxon>Araneae</taxon>
        <taxon>Araneomorphae</taxon>
        <taxon>Entelegynae</taxon>
        <taxon>Araneoidea</taxon>
        <taxon>Araneidae</taxon>
        <taxon>Caerostris</taxon>
    </lineage>
</organism>
<sequence>MPLVLQELINGSHKEYIHWCVIHSAREPTHFYSNDSMISVYRILDVTNSMREQIQLPDNDSTTWVNEFLMQPSFLVNILQPYILHPLVLPSLGEHPASLGPTSLGEHPASSSTYNLLSWSLSLKRKLS</sequence>
<protein>
    <submittedName>
        <fullName evidence="1">Uncharacterized protein</fullName>
    </submittedName>
</protein>
<name>A0AAV4TKG7_CAEEX</name>
<comment type="caution">
    <text evidence="1">The sequence shown here is derived from an EMBL/GenBank/DDBJ whole genome shotgun (WGS) entry which is preliminary data.</text>
</comment>
<keyword evidence="2" id="KW-1185">Reference proteome</keyword>
<dbReference type="AlphaFoldDB" id="A0AAV4TKG7"/>
<proteinExistence type="predicted"/>
<reference evidence="1 2" key="1">
    <citation type="submission" date="2021-06" db="EMBL/GenBank/DDBJ databases">
        <title>Caerostris extrusa draft genome.</title>
        <authorList>
            <person name="Kono N."/>
            <person name="Arakawa K."/>
        </authorList>
    </citation>
    <scope>NUCLEOTIDE SEQUENCE [LARGE SCALE GENOMIC DNA]</scope>
</reference>